<dbReference type="OrthoDB" id="976903at2"/>
<dbReference type="EMBL" id="QKZV01000003">
    <property type="protein sequence ID" value="PZX63473.1"/>
    <property type="molecule type" value="Genomic_DNA"/>
</dbReference>
<name>A0A2W7RS14_9BACT</name>
<comment type="caution">
    <text evidence="2">The sequence shown here is derived from an EMBL/GenBank/DDBJ whole genome shotgun (WGS) entry which is preliminary data.</text>
</comment>
<dbReference type="Proteomes" id="UP000249720">
    <property type="component" value="Unassembled WGS sequence"/>
</dbReference>
<dbReference type="AlphaFoldDB" id="A0A2W7RS14"/>
<protein>
    <recommendedName>
        <fullName evidence="4">VWA domain-containing protein</fullName>
    </recommendedName>
</protein>
<gene>
    <name evidence="2" type="ORF">LX80_01117</name>
</gene>
<keyword evidence="1" id="KW-0732">Signal</keyword>
<feature type="signal peptide" evidence="1">
    <location>
        <begin position="1"/>
        <end position="17"/>
    </location>
</feature>
<organism evidence="2 3">
    <name type="scientific">Hydrotalea sandarakina</name>
    <dbReference type="NCBI Taxonomy" id="1004304"/>
    <lineage>
        <taxon>Bacteria</taxon>
        <taxon>Pseudomonadati</taxon>
        <taxon>Bacteroidota</taxon>
        <taxon>Chitinophagia</taxon>
        <taxon>Chitinophagales</taxon>
        <taxon>Chitinophagaceae</taxon>
        <taxon>Hydrotalea</taxon>
    </lineage>
</organism>
<reference evidence="2 3" key="1">
    <citation type="submission" date="2018-06" db="EMBL/GenBank/DDBJ databases">
        <title>Genomic Encyclopedia of Archaeal and Bacterial Type Strains, Phase II (KMG-II): from individual species to whole genera.</title>
        <authorList>
            <person name="Goeker M."/>
        </authorList>
    </citation>
    <scope>NUCLEOTIDE SEQUENCE [LARGE SCALE GENOMIC DNA]</scope>
    <source>
        <strain evidence="2 3">DSM 23241</strain>
    </source>
</reference>
<dbReference type="RefSeq" id="WP_146250394.1">
    <property type="nucleotide sequence ID" value="NZ_QKZV01000003.1"/>
</dbReference>
<proteinExistence type="predicted"/>
<evidence type="ECO:0000313" key="2">
    <source>
        <dbReference type="EMBL" id="PZX63473.1"/>
    </source>
</evidence>
<evidence type="ECO:0000256" key="1">
    <source>
        <dbReference type="SAM" id="SignalP"/>
    </source>
</evidence>
<feature type="chain" id="PRO_5016182027" description="VWA domain-containing protein" evidence="1">
    <location>
        <begin position="18"/>
        <end position="498"/>
    </location>
</feature>
<keyword evidence="3" id="KW-1185">Reference proteome</keyword>
<accession>A0A2W7RS14</accession>
<evidence type="ECO:0008006" key="4">
    <source>
        <dbReference type="Google" id="ProtNLM"/>
    </source>
</evidence>
<evidence type="ECO:0000313" key="3">
    <source>
        <dbReference type="Proteomes" id="UP000249720"/>
    </source>
</evidence>
<sequence>MLKYLSVILLLPLFSMAQTPNWINKILSDNLIRLPVYSVDTISTHMLYLPMAFGQSNFLDTNGVSHLQNADILSVDLVFTDYPASNNLFALNAARFISLLQLIPFIHHQSFTQWRVIRQMDGKDANSAALLKHGFVIHYRNSVTLENRNKELIQIKQTVTSLTEIKKTNAIAKATASSEPITKKQKVRYWDEIYGSTSSPATPTFYINNRPLLQVADTPFIHLTEFDSSFSIPTNIAIQKRILTRRQVQQYQKTQQLYCLVGPPRKWEEDTPKRSNPSTNAIIALPDTGLLHSLKSLPCKNALVIADVTASMSLYTIQLLHWLQQMDSLHCISTFACFNDGNDIVTEKKVVGKTGGVYTAKYVNMAAAAGLMELAMQKGSGGDTPENVCEAIIKALEACNNCEEVFLIADNYAPVRDIVLVNQIKKPIQILVCGGQIGVHPDYVTIAATTGGSLYFPNLVVKDFSALKNGGVLKIRSLPYKLNQKGMAEVAPGNSPIN</sequence>